<gene>
    <name evidence="1" type="ordered locus">BcerKBAB4_0859</name>
</gene>
<evidence type="ECO:0000313" key="1">
    <source>
        <dbReference type="EMBL" id="ABY42116.1"/>
    </source>
</evidence>
<dbReference type="HOGENOM" id="CLU_2204676_0_0_9"/>
<protein>
    <submittedName>
        <fullName evidence="1">Uncharacterized protein</fullName>
    </submittedName>
</protein>
<dbReference type="AlphaFoldDB" id="A9VHC1"/>
<name>A9VHC1_BACMK</name>
<dbReference type="EMBL" id="CP000903">
    <property type="protein sequence ID" value="ABY42116.1"/>
    <property type="molecule type" value="Genomic_DNA"/>
</dbReference>
<dbReference type="KEGG" id="bwe:BcerKBAB4_0859"/>
<dbReference type="eggNOG" id="ENOG5030B34">
    <property type="taxonomic scope" value="Bacteria"/>
</dbReference>
<proteinExistence type="predicted"/>
<dbReference type="Proteomes" id="UP000002154">
    <property type="component" value="Chromosome"/>
</dbReference>
<organism evidence="1 2">
    <name type="scientific">Bacillus mycoides (strain KBAB4)</name>
    <name type="common">Bacillus weihenstephanensis</name>
    <dbReference type="NCBI Taxonomy" id="315730"/>
    <lineage>
        <taxon>Bacteria</taxon>
        <taxon>Bacillati</taxon>
        <taxon>Bacillota</taxon>
        <taxon>Bacilli</taxon>
        <taxon>Bacillales</taxon>
        <taxon>Bacillaceae</taxon>
        <taxon>Bacillus</taxon>
        <taxon>Bacillus cereus group</taxon>
    </lineage>
</organism>
<accession>A9VHC1</accession>
<reference evidence="1 2" key="1">
    <citation type="journal article" date="2008" name="Chem. Biol. Interact.">
        <title>Extending the Bacillus cereus group genomics to putative food-borne pathogens of different toxicity.</title>
        <authorList>
            <person name="Lapidus A."/>
            <person name="Goltsman E."/>
            <person name="Auger S."/>
            <person name="Galleron N."/>
            <person name="Segurens B."/>
            <person name="Dossat C."/>
            <person name="Land M.L."/>
            <person name="Broussolle V."/>
            <person name="Brillard J."/>
            <person name="Guinebretiere M.H."/>
            <person name="Sanchis V."/>
            <person name="Nguen-The C."/>
            <person name="Lereclus D."/>
            <person name="Richardson P."/>
            <person name="Wincker P."/>
            <person name="Weissenbach J."/>
            <person name="Ehrlich S.D."/>
            <person name="Sorokin A."/>
        </authorList>
    </citation>
    <scope>NUCLEOTIDE SEQUENCE [LARGE SCALE GENOMIC DNA]</scope>
    <source>
        <strain evidence="1 2">KBAB4</strain>
    </source>
</reference>
<sequence>MIKDEVTDMKDKILELVPGSVKKLLQKKVKDGNRCIIDLVVDDATAYGFEPEQVIPCIMAGYYVYESTTYPSEMEEELKLNLVFHAANRSAMKLLSYGKYKAKQSESGWMRYTNP</sequence>
<evidence type="ECO:0000313" key="2">
    <source>
        <dbReference type="Proteomes" id="UP000002154"/>
    </source>
</evidence>